<evidence type="ECO:0000259" key="1">
    <source>
        <dbReference type="Pfam" id="PF13480"/>
    </source>
</evidence>
<accession>A0ABR8RD96</accession>
<name>A0ABR8RD96_9BACI</name>
<dbReference type="Gene3D" id="3.40.630.30">
    <property type="match status" value="1"/>
</dbReference>
<comment type="caution">
    <text evidence="2">The sequence shown here is derived from an EMBL/GenBank/DDBJ whole genome shotgun (WGS) entry which is preliminary data.</text>
</comment>
<dbReference type="EMBL" id="JACSQO010000010">
    <property type="protein sequence ID" value="MBD7945776.1"/>
    <property type="molecule type" value="Genomic_DNA"/>
</dbReference>
<organism evidence="2 3">
    <name type="scientific">Psychrobacillus faecigallinarum</name>
    <dbReference type="NCBI Taxonomy" id="2762235"/>
    <lineage>
        <taxon>Bacteria</taxon>
        <taxon>Bacillati</taxon>
        <taxon>Bacillota</taxon>
        <taxon>Bacilli</taxon>
        <taxon>Bacillales</taxon>
        <taxon>Bacillaceae</taxon>
        <taxon>Psychrobacillus</taxon>
    </lineage>
</organism>
<feature type="domain" description="BioF2-like acetyltransferase" evidence="1">
    <location>
        <begin position="183"/>
        <end position="323"/>
    </location>
</feature>
<gene>
    <name evidence="2" type="ORF">H9650_16830</name>
</gene>
<evidence type="ECO:0000313" key="3">
    <source>
        <dbReference type="Proteomes" id="UP000640786"/>
    </source>
</evidence>
<sequence length="569" mass="67751">MDQLEERIELLKNLELHTIVSFEDLALVEKEWTKILDTKQNTNPFVEFMWIYEWWKHLGGSENIEISVVKDNGKIVAIFPFLYTKKGALYEYSFLGLGQANYMEIIAFNRKLEALIRFVIDSIIEKKKHVVFKLHGILESSDTFRALSNFLQKNNYPHTKHRVITPYINLKKIELEEYMKKRKKIHRLDRREKRIRENGNVDVLVTGPDKMEEIFDIHHKRWKKKHDTSRFTYKQEREFYKSLATRTTGDCQTEIDGLYLDGKMIAFNYGYRCRGRYISYVLGFDDDYDVFSPGRILEKEKILQCSERDITVFDLSIGYETYKFEWNTDVDHTTKMIFSSSTLLSRMYRRILSGKEGLISTVKLNQKIVLFKRNKLGKAVYIIKNIFRKGEAKEARKIILEFLAMQFKKIFHMKSYYIYEIPRKDVKARDGIKSYTELTIKDSTSKYSIFQPFMRDICTKIYGGSKGFYDSEEVKYENVIWLNEKVFRIDEISYLKDFRKSSISIENWKIENIADICSYIKKKSNVNKLFVFVKRREKKKIAELEKHGFILKEKIVKRTVFGVTKMMIT</sequence>
<dbReference type="SUPFAM" id="SSF55729">
    <property type="entry name" value="Acyl-CoA N-acyltransferases (Nat)"/>
    <property type="match status" value="1"/>
</dbReference>
<keyword evidence="3" id="KW-1185">Reference proteome</keyword>
<dbReference type="InterPro" id="IPR016181">
    <property type="entry name" value="Acyl_CoA_acyltransferase"/>
</dbReference>
<dbReference type="InterPro" id="IPR038740">
    <property type="entry name" value="BioF2-like_GNAT_dom"/>
</dbReference>
<protein>
    <submittedName>
        <fullName evidence="2">GNAT family N-acetyltransferase</fullName>
    </submittedName>
</protein>
<dbReference type="Proteomes" id="UP000640786">
    <property type="component" value="Unassembled WGS sequence"/>
</dbReference>
<dbReference type="Pfam" id="PF13480">
    <property type="entry name" value="Acetyltransf_6"/>
    <property type="match status" value="1"/>
</dbReference>
<reference evidence="2 3" key="1">
    <citation type="submission" date="2020-08" db="EMBL/GenBank/DDBJ databases">
        <title>A Genomic Blueprint of the Chicken Gut Microbiome.</title>
        <authorList>
            <person name="Gilroy R."/>
            <person name="Ravi A."/>
            <person name="Getino M."/>
            <person name="Pursley I."/>
            <person name="Horton D.L."/>
            <person name="Alikhan N.-F."/>
            <person name="Baker D."/>
            <person name="Gharbi K."/>
            <person name="Hall N."/>
            <person name="Watson M."/>
            <person name="Adriaenssens E.M."/>
            <person name="Foster-Nyarko E."/>
            <person name="Jarju S."/>
            <person name="Secka A."/>
            <person name="Antonio M."/>
            <person name="Oren A."/>
            <person name="Chaudhuri R."/>
            <person name="La Ragione R.M."/>
            <person name="Hildebrand F."/>
            <person name="Pallen M.J."/>
        </authorList>
    </citation>
    <scope>NUCLEOTIDE SEQUENCE [LARGE SCALE GENOMIC DNA]</scope>
    <source>
        <strain evidence="2 3">Sa2BUA9</strain>
    </source>
</reference>
<proteinExistence type="predicted"/>
<evidence type="ECO:0000313" key="2">
    <source>
        <dbReference type="EMBL" id="MBD7945776.1"/>
    </source>
</evidence>
<dbReference type="RefSeq" id="WP_154310172.1">
    <property type="nucleotide sequence ID" value="NZ_JACSQO010000010.1"/>
</dbReference>